<dbReference type="PIRSF" id="PIRSF030837">
    <property type="entry name" value="TerW"/>
    <property type="match status" value="1"/>
</dbReference>
<accession>A0AB33IKK9</accession>
<sequence length="159" mass="18006">MTMQLNSRQERIYTLANLLGTGKPVSAEKIIGTLGCSEPTLSRALKELRESYAADIKYSKAGHSYQLVSFGQLDKKTLRRMNEALSQHAELRSQGISTKVLLDKDLKTTVSLSIRRRILRKIDRLAKLTGTSRSEAVETLAEMKIEDFIKVHQFKNRPE</sequence>
<name>A0AB33IKK9_KLEPN</name>
<reference evidence="1 2" key="1">
    <citation type="submission" date="2021-09" db="EMBL/GenBank/DDBJ databases">
        <title>Whole genome sequencing of antimicrobial-resistant bacteria isolated from aquatic animals, plants, and environment in Asia.</title>
        <authorList>
            <person name="Hirabayashi A."/>
            <person name="Suzuki M."/>
        </authorList>
    </citation>
    <scope>NUCLEOTIDE SEQUENCE [LARGE SCALE GENOMIC DNA]</scope>
    <source>
        <strain evidence="1 2">NUITM-VK2</strain>
        <plasmid evidence="1 2">pNUITM-VK2</plasmid>
    </source>
</reference>
<dbReference type="AlphaFoldDB" id="A0AB33IKK9"/>
<gene>
    <name evidence="1" type="ORF">NUITMVK2_3010</name>
</gene>
<protein>
    <submittedName>
        <fullName evidence="1">Tellurium resistance protein TerW</fullName>
    </submittedName>
</protein>
<geneLocation type="plasmid" evidence="1 2">
    <name>pNUITM-VK2</name>
</geneLocation>
<dbReference type="InterPro" id="IPR036388">
    <property type="entry name" value="WH-like_DNA-bd_sf"/>
</dbReference>
<evidence type="ECO:0000313" key="1">
    <source>
        <dbReference type="EMBL" id="BDB31187.1"/>
    </source>
</evidence>
<dbReference type="InterPro" id="IPR036390">
    <property type="entry name" value="WH_DNA-bd_sf"/>
</dbReference>
<dbReference type="SUPFAM" id="SSF46785">
    <property type="entry name" value="Winged helix' DNA-binding domain"/>
    <property type="match status" value="1"/>
</dbReference>
<evidence type="ECO:0000313" key="2">
    <source>
        <dbReference type="Proteomes" id="UP001319930"/>
    </source>
</evidence>
<dbReference type="Gene3D" id="1.10.10.10">
    <property type="entry name" value="Winged helix-like DNA-binding domain superfamily/Winged helix DNA-binding domain"/>
    <property type="match status" value="1"/>
</dbReference>
<dbReference type="EMBL" id="AP025164">
    <property type="protein sequence ID" value="BDB31187.1"/>
    <property type="molecule type" value="Genomic_DNA"/>
</dbReference>
<dbReference type="InterPro" id="IPR011233">
    <property type="entry name" value="TerW"/>
</dbReference>
<proteinExistence type="predicted"/>
<organism evidence="1 2">
    <name type="scientific">Klebsiella pneumoniae</name>
    <dbReference type="NCBI Taxonomy" id="573"/>
    <lineage>
        <taxon>Bacteria</taxon>
        <taxon>Pseudomonadati</taxon>
        <taxon>Pseudomonadota</taxon>
        <taxon>Gammaproteobacteria</taxon>
        <taxon>Enterobacterales</taxon>
        <taxon>Enterobacteriaceae</taxon>
        <taxon>Klebsiella/Raoultella group</taxon>
        <taxon>Klebsiella</taxon>
        <taxon>Klebsiella pneumoniae complex</taxon>
    </lineage>
</organism>
<dbReference type="Proteomes" id="UP001319930">
    <property type="component" value="Plasmid pNUITM-VK2"/>
</dbReference>
<keyword evidence="1" id="KW-0614">Plasmid</keyword>